<dbReference type="SUPFAM" id="SSF89069">
    <property type="entry name" value="N-terminal, cytoplasmic domain of anti-sigmaE factor RseA"/>
    <property type="match status" value="1"/>
</dbReference>
<evidence type="ECO:0000256" key="1">
    <source>
        <dbReference type="SAM" id="Phobius"/>
    </source>
</evidence>
<evidence type="ECO:0000313" key="3">
    <source>
        <dbReference type="EMBL" id="PVY78976.1"/>
    </source>
</evidence>
<protein>
    <submittedName>
        <fullName evidence="3">Sigma-E factor negative regulatory protein RseA</fullName>
    </submittedName>
</protein>
<dbReference type="InterPro" id="IPR005572">
    <property type="entry name" value="Anti-sigma_E_RseA_N"/>
</dbReference>
<dbReference type="EMBL" id="QEKQ01000001">
    <property type="protein sequence ID" value="PVY78976.1"/>
    <property type="molecule type" value="Genomic_DNA"/>
</dbReference>
<accession>A0A2U1D0R5</accession>
<dbReference type="InterPro" id="IPR052383">
    <property type="entry name" value="Anti-sigma-E_RseA-like"/>
</dbReference>
<name>A0A2U1D0R5_9GAMM</name>
<dbReference type="PANTHER" id="PTHR38104:SF1">
    <property type="entry name" value="ANTI-SIGMA-E FACTOR RSEA"/>
    <property type="match status" value="1"/>
</dbReference>
<evidence type="ECO:0000259" key="2">
    <source>
        <dbReference type="Pfam" id="PF03872"/>
    </source>
</evidence>
<gene>
    <name evidence="3" type="ORF">C8D92_101182</name>
</gene>
<comment type="caution">
    <text evidence="3">The sequence shown here is derived from an EMBL/GenBank/DDBJ whole genome shotgun (WGS) entry which is preliminary data.</text>
</comment>
<feature type="domain" description="Anti sigma-E protein RseA N-terminal" evidence="2">
    <location>
        <begin position="10"/>
        <end position="76"/>
    </location>
</feature>
<keyword evidence="1" id="KW-0472">Membrane</keyword>
<dbReference type="CDD" id="cd16328">
    <property type="entry name" value="RseA_N"/>
    <property type="match status" value="1"/>
</dbReference>
<feature type="transmembrane region" description="Helical" evidence="1">
    <location>
        <begin position="99"/>
        <end position="120"/>
    </location>
</feature>
<dbReference type="Proteomes" id="UP000245887">
    <property type="component" value="Unassembled WGS sequence"/>
</dbReference>
<keyword evidence="1" id="KW-1133">Transmembrane helix</keyword>
<sequence>MRDTMDDRLRETLSAMMDDEADELAVHRLLSSAQSEEAQERWRRWHQQREILRHGRSDFSSVDVRAGVNAALDGQAAPDDAGGDRNVVGAGESTRPTGVWPWVASLAVAVVIGFGAGFTWTSPSALGGATTATAASTVENTVPSVTLEDLEDEQRAQLNRYLLEHARNGDALGQGAFGYARVASVSAGR</sequence>
<dbReference type="PANTHER" id="PTHR38104">
    <property type="match status" value="1"/>
</dbReference>
<dbReference type="Gene3D" id="1.10.10.880">
    <property type="entry name" value="Anti sigma-E protein RseA, N-terminal domain"/>
    <property type="match status" value="1"/>
</dbReference>
<organism evidence="3 4">
    <name type="scientific">Tamilnaduibacter salinus</name>
    <dbReference type="NCBI Taxonomy" id="1484056"/>
    <lineage>
        <taxon>Bacteria</taxon>
        <taxon>Pseudomonadati</taxon>
        <taxon>Pseudomonadota</taxon>
        <taxon>Gammaproteobacteria</taxon>
        <taxon>Pseudomonadales</taxon>
        <taxon>Marinobacteraceae</taxon>
        <taxon>Tamilnaduibacter</taxon>
    </lineage>
</organism>
<evidence type="ECO:0000313" key="4">
    <source>
        <dbReference type="Proteomes" id="UP000245887"/>
    </source>
</evidence>
<reference evidence="3 4" key="1">
    <citation type="submission" date="2018-04" db="EMBL/GenBank/DDBJ databases">
        <title>Genomic Encyclopedia of Type Strains, Phase IV (KMG-IV): sequencing the most valuable type-strain genomes for metagenomic binning, comparative biology and taxonomic classification.</title>
        <authorList>
            <person name="Goeker M."/>
        </authorList>
    </citation>
    <scope>NUCLEOTIDE SEQUENCE [LARGE SCALE GENOMIC DNA]</scope>
    <source>
        <strain evidence="3 4">DSM 28688</strain>
    </source>
</reference>
<dbReference type="InterPro" id="IPR036147">
    <property type="entry name" value="Anti-sigma_E_RseA_N_sf"/>
</dbReference>
<proteinExistence type="predicted"/>
<dbReference type="GO" id="GO:0016989">
    <property type="term" value="F:sigma factor antagonist activity"/>
    <property type="evidence" value="ECO:0007669"/>
    <property type="project" value="InterPro"/>
</dbReference>
<keyword evidence="1" id="KW-0812">Transmembrane</keyword>
<dbReference type="AlphaFoldDB" id="A0A2U1D0R5"/>
<dbReference type="Pfam" id="PF03872">
    <property type="entry name" value="RseA_N"/>
    <property type="match status" value="1"/>
</dbReference>